<dbReference type="Proteomes" id="UP000292082">
    <property type="component" value="Unassembled WGS sequence"/>
</dbReference>
<reference evidence="1 2" key="1">
    <citation type="submission" date="2019-01" db="EMBL/GenBank/DDBJ databases">
        <title>Draft genome sequences of three monokaryotic isolates of the white-rot basidiomycete fungus Dichomitus squalens.</title>
        <authorList>
            <consortium name="DOE Joint Genome Institute"/>
            <person name="Lopez S.C."/>
            <person name="Andreopoulos B."/>
            <person name="Pangilinan J."/>
            <person name="Lipzen A."/>
            <person name="Riley R."/>
            <person name="Ahrendt S."/>
            <person name="Ng V."/>
            <person name="Barry K."/>
            <person name="Daum C."/>
            <person name="Grigoriev I.V."/>
            <person name="Hilden K.S."/>
            <person name="Makela M.R."/>
            <person name="de Vries R.P."/>
        </authorList>
    </citation>
    <scope>NUCLEOTIDE SEQUENCE [LARGE SCALE GENOMIC DNA]</scope>
    <source>
        <strain evidence="1 2">CBS 464.89</strain>
    </source>
</reference>
<proteinExistence type="predicted"/>
<keyword evidence="2" id="KW-1185">Reference proteome</keyword>
<dbReference type="EMBL" id="ML145139">
    <property type="protein sequence ID" value="TBU57295.1"/>
    <property type="molecule type" value="Genomic_DNA"/>
</dbReference>
<accession>A0A4Q9PSF6</accession>
<evidence type="ECO:0000313" key="2">
    <source>
        <dbReference type="Proteomes" id="UP000292082"/>
    </source>
</evidence>
<sequence length="92" mass="9902">MRLAHARRRLGRAFARWEISGKAGVMHCQGVLAHFLAGFCLAPAGSTGIPSGLPGAASTRARGFFHGEQRLGGIRNLRHRIPYDSISILTGH</sequence>
<name>A0A4Q9PSF6_9APHY</name>
<dbReference type="AlphaFoldDB" id="A0A4Q9PSF6"/>
<protein>
    <submittedName>
        <fullName evidence="1">Uncharacterized protein</fullName>
    </submittedName>
</protein>
<evidence type="ECO:0000313" key="1">
    <source>
        <dbReference type="EMBL" id="TBU57295.1"/>
    </source>
</evidence>
<gene>
    <name evidence="1" type="ORF">BD310DRAFT_929746</name>
</gene>
<organism evidence="1 2">
    <name type="scientific">Dichomitus squalens</name>
    <dbReference type="NCBI Taxonomy" id="114155"/>
    <lineage>
        <taxon>Eukaryota</taxon>
        <taxon>Fungi</taxon>
        <taxon>Dikarya</taxon>
        <taxon>Basidiomycota</taxon>
        <taxon>Agaricomycotina</taxon>
        <taxon>Agaricomycetes</taxon>
        <taxon>Polyporales</taxon>
        <taxon>Polyporaceae</taxon>
        <taxon>Dichomitus</taxon>
    </lineage>
</organism>